<evidence type="ECO:0000256" key="7">
    <source>
        <dbReference type="ARBA" id="ARBA00023136"/>
    </source>
</evidence>
<feature type="transmembrane region" description="Helical" evidence="8">
    <location>
        <begin position="60"/>
        <end position="79"/>
    </location>
</feature>
<protein>
    <submittedName>
        <fullName evidence="9">Multisubunit sodium/proton antiporter, MrpF subunit (TC 2.A.63.1)</fullName>
    </submittedName>
</protein>
<dbReference type="STRING" id="1122252.SAMN05660443_0597"/>
<gene>
    <name evidence="9" type="ORF">SAMN05660443_0597</name>
</gene>
<evidence type="ECO:0000256" key="3">
    <source>
        <dbReference type="ARBA" id="ARBA00022448"/>
    </source>
</evidence>
<feature type="transmembrane region" description="Helical" evidence="8">
    <location>
        <begin position="33"/>
        <end position="53"/>
    </location>
</feature>
<evidence type="ECO:0000313" key="10">
    <source>
        <dbReference type="Proteomes" id="UP000199058"/>
    </source>
</evidence>
<dbReference type="PANTHER" id="PTHR34702">
    <property type="entry name" value="NA(+)/H(+) ANTIPORTER SUBUNIT F1"/>
    <property type="match status" value="1"/>
</dbReference>
<dbReference type="PANTHER" id="PTHR34702:SF1">
    <property type="entry name" value="NA(+)_H(+) ANTIPORTER SUBUNIT F"/>
    <property type="match status" value="1"/>
</dbReference>
<evidence type="ECO:0000256" key="8">
    <source>
        <dbReference type="SAM" id="Phobius"/>
    </source>
</evidence>
<evidence type="ECO:0000313" key="9">
    <source>
        <dbReference type="EMBL" id="SFB86272.1"/>
    </source>
</evidence>
<comment type="similarity">
    <text evidence="2">Belongs to the CPA3 antiporters (TC 2.A.63) subunit F family.</text>
</comment>
<evidence type="ECO:0000256" key="2">
    <source>
        <dbReference type="ARBA" id="ARBA00009212"/>
    </source>
</evidence>
<dbReference type="RefSeq" id="WP_091958910.1">
    <property type="nucleotide sequence ID" value="NZ_FOLH01000001.1"/>
</dbReference>
<dbReference type="AlphaFoldDB" id="A0A1I1EI38"/>
<accession>A0A1I1EI38</accession>
<name>A0A1I1EI38_9GAMM</name>
<keyword evidence="7 8" id="KW-0472">Membrane</keyword>
<keyword evidence="10" id="KW-1185">Reference proteome</keyword>
<organism evidence="9 10">
    <name type="scientific">Marinospirillum celere</name>
    <dbReference type="NCBI Taxonomy" id="1122252"/>
    <lineage>
        <taxon>Bacteria</taxon>
        <taxon>Pseudomonadati</taxon>
        <taxon>Pseudomonadota</taxon>
        <taxon>Gammaproteobacteria</taxon>
        <taxon>Oceanospirillales</taxon>
        <taxon>Oceanospirillaceae</taxon>
        <taxon>Marinospirillum</taxon>
    </lineage>
</organism>
<dbReference type="GO" id="GO:0015385">
    <property type="term" value="F:sodium:proton antiporter activity"/>
    <property type="evidence" value="ECO:0007669"/>
    <property type="project" value="TreeGrafter"/>
</dbReference>
<dbReference type="Pfam" id="PF04066">
    <property type="entry name" value="MrpF_PhaF"/>
    <property type="match status" value="1"/>
</dbReference>
<dbReference type="GO" id="GO:0005886">
    <property type="term" value="C:plasma membrane"/>
    <property type="evidence" value="ECO:0007669"/>
    <property type="project" value="UniProtKB-SubCell"/>
</dbReference>
<keyword evidence="4" id="KW-1003">Cell membrane</keyword>
<dbReference type="Proteomes" id="UP000199058">
    <property type="component" value="Unassembled WGS sequence"/>
</dbReference>
<evidence type="ECO:0000256" key="1">
    <source>
        <dbReference type="ARBA" id="ARBA00004651"/>
    </source>
</evidence>
<dbReference type="EMBL" id="FOLH01000001">
    <property type="protein sequence ID" value="SFB86272.1"/>
    <property type="molecule type" value="Genomic_DNA"/>
</dbReference>
<keyword evidence="6 8" id="KW-1133">Transmembrane helix</keyword>
<evidence type="ECO:0000256" key="4">
    <source>
        <dbReference type="ARBA" id="ARBA00022475"/>
    </source>
</evidence>
<dbReference type="InterPro" id="IPR007208">
    <property type="entry name" value="MrpF/PhaF-like"/>
</dbReference>
<comment type="subcellular location">
    <subcellularLocation>
        <location evidence="1">Cell membrane</location>
        <topology evidence="1">Multi-pass membrane protein</topology>
    </subcellularLocation>
</comment>
<evidence type="ECO:0000256" key="5">
    <source>
        <dbReference type="ARBA" id="ARBA00022692"/>
    </source>
</evidence>
<sequence>MNASFLLLLLLILLLNAGIGLWRVLKGPTAADRMLAVELISTSSLVMVLLLGVVTATEALLDVALLFALLAAMAVANFATRTWSVLKRHGKLDDDQ</sequence>
<keyword evidence="3" id="KW-0813">Transport</keyword>
<evidence type="ECO:0000256" key="6">
    <source>
        <dbReference type="ARBA" id="ARBA00022989"/>
    </source>
</evidence>
<reference evidence="9 10" key="1">
    <citation type="submission" date="2016-10" db="EMBL/GenBank/DDBJ databases">
        <authorList>
            <person name="de Groot N.N."/>
        </authorList>
    </citation>
    <scope>NUCLEOTIDE SEQUENCE [LARGE SCALE GENOMIC DNA]</scope>
    <source>
        <strain evidence="9 10">DSM 18438</strain>
    </source>
</reference>
<proteinExistence type="inferred from homology"/>
<keyword evidence="5 8" id="KW-0812">Transmembrane</keyword>